<evidence type="ECO:0000313" key="8">
    <source>
        <dbReference type="EMBL" id="SNT75512.1"/>
    </source>
</evidence>
<evidence type="ECO:0000256" key="4">
    <source>
        <dbReference type="ARBA" id="ARBA00022692"/>
    </source>
</evidence>
<evidence type="ECO:0000256" key="7">
    <source>
        <dbReference type="SAM" id="Phobius"/>
    </source>
</evidence>
<evidence type="ECO:0000256" key="2">
    <source>
        <dbReference type="ARBA" id="ARBA00006679"/>
    </source>
</evidence>
<evidence type="ECO:0000313" key="9">
    <source>
        <dbReference type="Proteomes" id="UP000198346"/>
    </source>
</evidence>
<evidence type="ECO:0000256" key="5">
    <source>
        <dbReference type="ARBA" id="ARBA00022989"/>
    </source>
</evidence>
<dbReference type="Pfam" id="PF07681">
    <property type="entry name" value="DoxX"/>
    <property type="match status" value="1"/>
</dbReference>
<keyword evidence="4 7" id="KW-0812">Transmembrane</keyword>
<keyword evidence="9" id="KW-1185">Reference proteome</keyword>
<evidence type="ECO:0000256" key="3">
    <source>
        <dbReference type="ARBA" id="ARBA00022475"/>
    </source>
</evidence>
<gene>
    <name evidence="8" type="ORF">SAMN06297382_2777</name>
</gene>
<dbReference type="InterPro" id="IPR051907">
    <property type="entry name" value="DoxX-like_oxidoreductase"/>
</dbReference>
<dbReference type="EMBL" id="FZQA01000008">
    <property type="protein sequence ID" value="SNT75512.1"/>
    <property type="molecule type" value="Genomic_DNA"/>
</dbReference>
<feature type="transmembrane region" description="Helical" evidence="7">
    <location>
        <begin position="97"/>
        <end position="117"/>
    </location>
</feature>
<dbReference type="PANTHER" id="PTHR33452">
    <property type="entry name" value="OXIDOREDUCTASE CATD-RELATED"/>
    <property type="match status" value="1"/>
</dbReference>
<comment type="similarity">
    <text evidence="2">Belongs to the DoxX family.</text>
</comment>
<sequence>MLKRLYASFARMCGKVPYSLTAFVCRVAAAVPFWRSGQSKLEGGDILGVKYELFSLKASKIYLFSDVYGFPEAIAPFVAQLTALGENLLPPMLVCGILTRFGALGLLVMTAVIQFYVFPEELLKPNGNWSLHLLWAAPLLVVLTHGPGKFSVDALIGGRQRTSA</sequence>
<accession>A0A239PZZ4</accession>
<dbReference type="OrthoDB" id="121744at2"/>
<protein>
    <submittedName>
        <fullName evidence="8">Putative oxidoreductase</fullName>
    </submittedName>
</protein>
<feature type="transmembrane region" description="Helical" evidence="7">
    <location>
        <begin position="129"/>
        <end position="146"/>
    </location>
</feature>
<keyword evidence="5 7" id="KW-1133">Transmembrane helix</keyword>
<dbReference type="AlphaFoldDB" id="A0A239PZZ4"/>
<dbReference type="PANTHER" id="PTHR33452:SF1">
    <property type="entry name" value="INNER MEMBRANE PROTEIN YPHA-RELATED"/>
    <property type="match status" value="1"/>
</dbReference>
<keyword evidence="3" id="KW-1003">Cell membrane</keyword>
<dbReference type="GO" id="GO:0005886">
    <property type="term" value="C:plasma membrane"/>
    <property type="evidence" value="ECO:0007669"/>
    <property type="project" value="UniProtKB-SubCell"/>
</dbReference>
<dbReference type="InterPro" id="IPR032808">
    <property type="entry name" value="DoxX"/>
</dbReference>
<organism evidence="8 9">
    <name type="scientific">Amphiplicatus metriothermophilus</name>
    <dbReference type="NCBI Taxonomy" id="1519374"/>
    <lineage>
        <taxon>Bacteria</taxon>
        <taxon>Pseudomonadati</taxon>
        <taxon>Pseudomonadota</taxon>
        <taxon>Alphaproteobacteria</taxon>
        <taxon>Parvularculales</taxon>
        <taxon>Parvularculaceae</taxon>
        <taxon>Amphiplicatus</taxon>
    </lineage>
</organism>
<keyword evidence="6 7" id="KW-0472">Membrane</keyword>
<reference evidence="8 9" key="1">
    <citation type="submission" date="2017-07" db="EMBL/GenBank/DDBJ databases">
        <authorList>
            <person name="Sun Z.S."/>
            <person name="Albrecht U."/>
            <person name="Echele G."/>
            <person name="Lee C.C."/>
        </authorList>
    </citation>
    <scope>NUCLEOTIDE SEQUENCE [LARGE SCALE GENOMIC DNA]</scope>
    <source>
        <strain evidence="8 9">CGMCC 1.12710</strain>
    </source>
</reference>
<comment type="subcellular location">
    <subcellularLocation>
        <location evidence="1">Cell membrane</location>
        <topology evidence="1">Multi-pass membrane protein</topology>
    </subcellularLocation>
</comment>
<dbReference type="RefSeq" id="WP_089413195.1">
    <property type="nucleotide sequence ID" value="NZ_FZQA01000008.1"/>
</dbReference>
<proteinExistence type="inferred from homology"/>
<evidence type="ECO:0000256" key="6">
    <source>
        <dbReference type="ARBA" id="ARBA00023136"/>
    </source>
</evidence>
<dbReference type="Proteomes" id="UP000198346">
    <property type="component" value="Unassembled WGS sequence"/>
</dbReference>
<name>A0A239PZZ4_9PROT</name>
<evidence type="ECO:0000256" key="1">
    <source>
        <dbReference type="ARBA" id="ARBA00004651"/>
    </source>
</evidence>